<dbReference type="InterPro" id="IPR011037">
    <property type="entry name" value="Pyrv_Knase-like_insert_dom_sf"/>
</dbReference>
<dbReference type="GO" id="GO:0003824">
    <property type="term" value="F:catalytic activity"/>
    <property type="evidence" value="ECO:0007669"/>
    <property type="project" value="InterPro"/>
</dbReference>
<dbReference type="Proteomes" id="UP000215148">
    <property type="component" value="Chromosome 2"/>
</dbReference>
<dbReference type="RefSeq" id="WP_094501183.1">
    <property type="nucleotide sequence ID" value="NZ_CAWNHI010000002.1"/>
</dbReference>
<dbReference type="Pfam" id="PF03473">
    <property type="entry name" value="MOSC"/>
    <property type="match status" value="1"/>
</dbReference>
<dbReference type="PANTHER" id="PTHR30212:SF2">
    <property type="entry name" value="PROTEIN YIIM"/>
    <property type="match status" value="1"/>
</dbReference>
<dbReference type="SUPFAM" id="SSF50800">
    <property type="entry name" value="PK beta-barrel domain-like"/>
    <property type="match status" value="1"/>
</dbReference>
<reference evidence="2 3" key="1">
    <citation type="submission" date="2017-08" db="EMBL/GenBank/DDBJ databases">
        <title>The Vibrio qinghaiensis sp.-Q67 is a luminous bacteria isolated firstly from Qinghai lake, Qinghai province, China, which has been proved to be very sensitive to detect environmental and food pollutants. Therefore, complete genome analysis of V. qinghaiensis sp.-Q67 highlights the potential application of this strain on detection of hazards in the contaminated environments.</title>
        <authorList>
            <person name="Gong L."/>
        </authorList>
    </citation>
    <scope>NUCLEOTIDE SEQUENCE [LARGE SCALE GENOMIC DNA]</scope>
    <source>
        <strain evidence="2 3">Q67</strain>
    </source>
</reference>
<dbReference type="InterPro" id="IPR005302">
    <property type="entry name" value="MoCF_Sase_C"/>
</dbReference>
<evidence type="ECO:0000313" key="2">
    <source>
        <dbReference type="EMBL" id="ASU23830.1"/>
    </source>
</evidence>
<dbReference type="Gene3D" id="2.40.33.20">
    <property type="entry name" value="PK beta-barrel domain-like"/>
    <property type="match status" value="1"/>
</dbReference>
<accession>A0A223N292</accession>
<dbReference type="AlphaFoldDB" id="A0A223N292"/>
<dbReference type="GO" id="GO:0030151">
    <property type="term" value="F:molybdenum ion binding"/>
    <property type="evidence" value="ECO:0007669"/>
    <property type="project" value="InterPro"/>
</dbReference>
<dbReference type="Pfam" id="PF03475">
    <property type="entry name" value="YiiM_3-alpha"/>
    <property type="match status" value="1"/>
</dbReference>
<evidence type="ECO:0000259" key="1">
    <source>
        <dbReference type="PROSITE" id="PS51340"/>
    </source>
</evidence>
<sequence length="226" mass="25900">MGNIQPIAIYRGKVSEELGFRTAMNKQPIFGPIFLRENGLEGDEVAELKFHGGPDRALLHYPSEHYPYWLARFSLDETCRAPSMGENISTIGMTEENVFIGDRYQWGEAIIEVSQPRSPCYKLNRRWGTDSFSVTMQELSLCGWLYRVISPGQVSAEDALILIERQASPISVKDLCRLYFGDPLNREGLRAILAQTKLSESWTQKVIQRLETRQVENWNFRLLGRP</sequence>
<organism evidence="2 3">
    <name type="scientific">Vibrio qinghaiensis</name>
    <dbReference type="NCBI Taxonomy" id="2025808"/>
    <lineage>
        <taxon>Bacteria</taxon>
        <taxon>Pseudomonadati</taxon>
        <taxon>Pseudomonadota</taxon>
        <taxon>Gammaproteobacteria</taxon>
        <taxon>Vibrionales</taxon>
        <taxon>Vibrionaceae</taxon>
        <taxon>Vibrio</taxon>
    </lineage>
</organism>
<keyword evidence="3" id="KW-1185">Reference proteome</keyword>
<dbReference type="InterPro" id="IPR005163">
    <property type="entry name" value="Tri_helical_YiiM-like"/>
</dbReference>
<feature type="domain" description="MOSC" evidence="1">
    <location>
        <begin position="27"/>
        <end position="163"/>
    </location>
</feature>
<evidence type="ECO:0000313" key="3">
    <source>
        <dbReference type="Proteomes" id="UP000215148"/>
    </source>
</evidence>
<dbReference type="PROSITE" id="PS51340">
    <property type="entry name" value="MOSC"/>
    <property type="match status" value="1"/>
</dbReference>
<dbReference type="EMBL" id="CP022742">
    <property type="protein sequence ID" value="ASU23830.1"/>
    <property type="molecule type" value="Genomic_DNA"/>
</dbReference>
<proteinExistence type="predicted"/>
<dbReference type="PANTHER" id="PTHR30212">
    <property type="entry name" value="PROTEIN YIIM"/>
    <property type="match status" value="1"/>
</dbReference>
<dbReference type="KEGG" id="vqi:CCZ37_14695"/>
<gene>
    <name evidence="2" type="ORF">CCZ37_14695</name>
</gene>
<name>A0A223N292_9VIBR</name>
<dbReference type="GO" id="GO:0030170">
    <property type="term" value="F:pyridoxal phosphate binding"/>
    <property type="evidence" value="ECO:0007669"/>
    <property type="project" value="InterPro"/>
</dbReference>
<dbReference type="InterPro" id="IPR052353">
    <property type="entry name" value="Benzoxazolinone_Detox_Enz"/>
</dbReference>
<protein>
    <submittedName>
        <fullName evidence="2">MOSC domain-containing protein</fullName>
    </submittedName>
</protein>